<name>A0A183KC10_9TREM</name>
<dbReference type="STRING" id="6186.A0A183KC10"/>
<dbReference type="AlphaFoldDB" id="A0A183KC10"/>
<dbReference type="Proteomes" id="UP000279833">
    <property type="component" value="Unassembled WGS sequence"/>
</dbReference>
<feature type="compositionally biased region" description="Low complexity" evidence="1">
    <location>
        <begin position="61"/>
        <end position="74"/>
    </location>
</feature>
<reference evidence="2 3" key="2">
    <citation type="submission" date="2018-11" db="EMBL/GenBank/DDBJ databases">
        <authorList>
            <consortium name="Pathogen Informatics"/>
        </authorList>
    </citation>
    <scope>NUCLEOTIDE SEQUENCE [LARGE SCALE GENOMIC DNA]</scope>
    <source>
        <strain evidence="2">Dakar</strain>
        <strain evidence="3">Dakar, Senegal</strain>
    </source>
</reference>
<gene>
    <name evidence="2" type="ORF">SCUD_LOCUS12548</name>
</gene>
<accession>A0A183KC10</accession>
<evidence type="ECO:0000313" key="4">
    <source>
        <dbReference type="WBParaSite" id="SCUD_0001255101-mRNA-1"/>
    </source>
</evidence>
<organism evidence="4">
    <name type="scientific">Schistosoma curassoni</name>
    <dbReference type="NCBI Taxonomy" id="6186"/>
    <lineage>
        <taxon>Eukaryota</taxon>
        <taxon>Metazoa</taxon>
        <taxon>Spiralia</taxon>
        <taxon>Lophotrochozoa</taxon>
        <taxon>Platyhelminthes</taxon>
        <taxon>Trematoda</taxon>
        <taxon>Digenea</taxon>
        <taxon>Strigeidida</taxon>
        <taxon>Schistosomatoidea</taxon>
        <taxon>Schistosomatidae</taxon>
        <taxon>Schistosoma</taxon>
    </lineage>
</organism>
<dbReference type="EMBL" id="UZAK01035197">
    <property type="protein sequence ID" value="VDP49215.1"/>
    <property type="molecule type" value="Genomic_DNA"/>
</dbReference>
<feature type="compositionally biased region" description="Basic residues" evidence="1">
    <location>
        <begin position="35"/>
        <end position="45"/>
    </location>
</feature>
<dbReference type="WBParaSite" id="SCUD_0001255101-mRNA-1">
    <property type="protein sequence ID" value="SCUD_0001255101-mRNA-1"/>
    <property type="gene ID" value="SCUD_0001255101"/>
</dbReference>
<proteinExistence type="predicted"/>
<sequence>MKINCKQHCLHNKEEIEHNQYYLNESKLSTIPNNHHCHHHHHHHQQQSQNLWQINYDDDNNSNNNNNNNNNNDSNKNEEFLTSEIIPNCFTLTTNIENDNQSVKTSVTQTPIEN</sequence>
<evidence type="ECO:0000256" key="1">
    <source>
        <dbReference type="SAM" id="MobiDB-lite"/>
    </source>
</evidence>
<evidence type="ECO:0000313" key="3">
    <source>
        <dbReference type="Proteomes" id="UP000279833"/>
    </source>
</evidence>
<feature type="region of interest" description="Disordered" evidence="1">
    <location>
        <begin position="33"/>
        <end position="80"/>
    </location>
</feature>
<reference evidence="4" key="1">
    <citation type="submission" date="2016-06" db="UniProtKB">
        <authorList>
            <consortium name="WormBaseParasite"/>
        </authorList>
    </citation>
    <scope>IDENTIFICATION</scope>
</reference>
<evidence type="ECO:0000313" key="2">
    <source>
        <dbReference type="EMBL" id="VDP49215.1"/>
    </source>
</evidence>
<protein>
    <submittedName>
        <fullName evidence="4">GATA zinc finger domain-containing protein 14-like</fullName>
    </submittedName>
</protein>
<keyword evidence="3" id="KW-1185">Reference proteome</keyword>